<accession>A0A378X0X7</accession>
<proteinExistence type="predicted"/>
<name>A0A378X0X7_9NOCA</name>
<dbReference type="AlphaFoldDB" id="A0A378X0X7"/>
<reference evidence="1 2" key="1">
    <citation type="submission" date="2018-06" db="EMBL/GenBank/DDBJ databases">
        <authorList>
            <consortium name="Pathogen Informatics"/>
            <person name="Doyle S."/>
        </authorList>
    </citation>
    <scope>NUCLEOTIDE SEQUENCE [LARGE SCALE GENOMIC DNA]</scope>
    <source>
        <strain evidence="1 2">NCTC13184</strain>
    </source>
</reference>
<sequence>MGRHHNVSRWRRMLRRITGRRPAQHVFDPGTRLLPVITTEPYEPPTVELPVYTPEVPSC</sequence>
<evidence type="ECO:0000313" key="1">
    <source>
        <dbReference type="EMBL" id="SUA47256.1"/>
    </source>
</evidence>
<gene>
    <name evidence="1" type="ORF">NCTC13184_05796</name>
</gene>
<evidence type="ECO:0000313" key="2">
    <source>
        <dbReference type="Proteomes" id="UP000255082"/>
    </source>
</evidence>
<organism evidence="1 2">
    <name type="scientific">Nocardia africana</name>
    <dbReference type="NCBI Taxonomy" id="134964"/>
    <lineage>
        <taxon>Bacteria</taxon>
        <taxon>Bacillati</taxon>
        <taxon>Actinomycetota</taxon>
        <taxon>Actinomycetes</taxon>
        <taxon>Mycobacteriales</taxon>
        <taxon>Nocardiaceae</taxon>
        <taxon>Nocardia</taxon>
    </lineage>
</organism>
<dbReference type="EMBL" id="UGRU01000001">
    <property type="protein sequence ID" value="SUA47256.1"/>
    <property type="molecule type" value="Genomic_DNA"/>
</dbReference>
<dbReference type="RefSeq" id="WP_128145418.1">
    <property type="nucleotide sequence ID" value="NZ_JAJFOE010000001.1"/>
</dbReference>
<dbReference type="Proteomes" id="UP000255082">
    <property type="component" value="Unassembled WGS sequence"/>
</dbReference>
<protein>
    <submittedName>
        <fullName evidence="1">Uncharacterized protein</fullName>
    </submittedName>
</protein>